<reference evidence="1 2" key="1">
    <citation type="submission" date="2019-03" db="EMBL/GenBank/DDBJ databases">
        <title>Genomic Encyclopedia of Archaeal and Bacterial Type Strains, Phase II (KMG-II): from individual species to whole genera.</title>
        <authorList>
            <person name="Goeker M."/>
        </authorList>
    </citation>
    <scope>NUCLEOTIDE SEQUENCE [LARGE SCALE GENOMIC DNA]</scope>
    <source>
        <strain evidence="1 2">DSM 45499</strain>
    </source>
</reference>
<dbReference type="OrthoDB" id="3695553at2"/>
<evidence type="ECO:0000313" key="2">
    <source>
        <dbReference type="Proteomes" id="UP000294927"/>
    </source>
</evidence>
<evidence type="ECO:0008006" key="3">
    <source>
        <dbReference type="Google" id="ProtNLM"/>
    </source>
</evidence>
<organism evidence="1 2">
    <name type="scientific">Actinophytocola oryzae</name>
    <dbReference type="NCBI Taxonomy" id="502181"/>
    <lineage>
        <taxon>Bacteria</taxon>
        <taxon>Bacillati</taxon>
        <taxon>Actinomycetota</taxon>
        <taxon>Actinomycetes</taxon>
        <taxon>Pseudonocardiales</taxon>
        <taxon>Pseudonocardiaceae</taxon>
    </lineage>
</organism>
<dbReference type="RefSeq" id="WP_133903930.1">
    <property type="nucleotide sequence ID" value="NZ_SOCP01000006.1"/>
</dbReference>
<evidence type="ECO:0000313" key="1">
    <source>
        <dbReference type="EMBL" id="TDV50669.1"/>
    </source>
</evidence>
<proteinExistence type="predicted"/>
<accession>A0A4R7VN29</accession>
<comment type="caution">
    <text evidence="1">The sequence shown here is derived from an EMBL/GenBank/DDBJ whole genome shotgun (WGS) entry which is preliminary data.</text>
</comment>
<protein>
    <recommendedName>
        <fullName evidence="3">Excreted virulence factor EspC (Type VII ESX diderm)</fullName>
    </recommendedName>
</protein>
<dbReference type="AlphaFoldDB" id="A0A4R7VN29"/>
<dbReference type="Proteomes" id="UP000294927">
    <property type="component" value="Unassembled WGS sequence"/>
</dbReference>
<gene>
    <name evidence="1" type="ORF">CLV71_1069</name>
</gene>
<keyword evidence="2" id="KW-1185">Reference proteome</keyword>
<dbReference type="EMBL" id="SOCP01000006">
    <property type="protein sequence ID" value="TDV50669.1"/>
    <property type="molecule type" value="Genomic_DNA"/>
</dbReference>
<name>A0A4R7VN29_9PSEU</name>
<sequence>MAKYNIDAINGCIQKAQDYKPKFGSVSDSFPDGGTGTTSATTFGALPSSAGLATAVDAVNDLMHDEFSAAENRLDGVAGALDAVLQSVQNDEDAGRATYNGGPRYVQV</sequence>